<dbReference type="RefSeq" id="WP_246268207.1">
    <property type="nucleotide sequence ID" value="NZ_BAAAHL010000038.1"/>
</dbReference>
<keyword evidence="2" id="KW-1185">Reference proteome</keyword>
<sequence>MNLSYDVKLWEIKRNQSSKAPSYVVRWAVGRKERSRSFRTKALAESFLSDLRQAAKRGEAFDIDTGLPVSIAQSKKT</sequence>
<dbReference type="Proteomes" id="UP000331127">
    <property type="component" value="Unassembled WGS sequence"/>
</dbReference>
<gene>
    <name evidence="1" type="ORF">Amac_020210</name>
</gene>
<organism evidence="1 2">
    <name type="scientific">Acrocarpospora macrocephala</name>
    <dbReference type="NCBI Taxonomy" id="150177"/>
    <lineage>
        <taxon>Bacteria</taxon>
        <taxon>Bacillati</taxon>
        <taxon>Actinomycetota</taxon>
        <taxon>Actinomycetes</taxon>
        <taxon>Streptosporangiales</taxon>
        <taxon>Streptosporangiaceae</taxon>
        <taxon>Acrocarpospora</taxon>
    </lineage>
</organism>
<evidence type="ECO:0000313" key="1">
    <source>
        <dbReference type="EMBL" id="GES08425.1"/>
    </source>
</evidence>
<dbReference type="AlphaFoldDB" id="A0A5M3WH03"/>
<accession>A0A5M3WH03</accession>
<evidence type="ECO:0008006" key="3">
    <source>
        <dbReference type="Google" id="ProtNLM"/>
    </source>
</evidence>
<reference evidence="1 2" key="1">
    <citation type="submission" date="2019-10" db="EMBL/GenBank/DDBJ databases">
        <title>Whole genome shotgun sequence of Acrocarpospora macrocephala NBRC 16266.</title>
        <authorList>
            <person name="Ichikawa N."/>
            <person name="Kimura A."/>
            <person name="Kitahashi Y."/>
            <person name="Komaki H."/>
            <person name="Oguchi A."/>
        </authorList>
    </citation>
    <scope>NUCLEOTIDE SEQUENCE [LARGE SCALE GENOMIC DNA]</scope>
    <source>
        <strain evidence="1 2">NBRC 16266</strain>
    </source>
</reference>
<proteinExistence type="predicted"/>
<protein>
    <recommendedName>
        <fullName evidence="3">AP2-like integrase N-terminal domain-containing protein</fullName>
    </recommendedName>
</protein>
<name>A0A5M3WH03_9ACTN</name>
<comment type="caution">
    <text evidence="1">The sequence shown here is derived from an EMBL/GenBank/DDBJ whole genome shotgun (WGS) entry which is preliminary data.</text>
</comment>
<evidence type="ECO:0000313" key="2">
    <source>
        <dbReference type="Proteomes" id="UP000331127"/>
    </source>
</evidence>
<dbReference type="EMBL" id="BLAE01000010">
    <property type="protein sequence ID" value="GES08425.1"/>
    <property type="molecule type" value="Genomic_DNA"/>
</dbReference>